<dbReference type="RefSeq" id="WP_053541455.1">
    <property type="nucleotide sequence ID" value="NZ_JACJQT010000026.1"/>
</dbReference>
<proteinExistence type="predicted"/>
<sequence length="62" mass="7248">MTNDENISKHAVTHPKKCREIADKYGWNLLRVETTKSKVLKFDCVFEGDTQFPNYQEGNKDE</sequence>
<accession>A0ABR8BVD4</accession>
<protein>
    <submittedName>
        <fullName evidence="1">Uncharacterized protein</fullName>
    </submittedName>
</protein>
<gene>
    <name evidence="1" type="ORF">H6F99_11580</name>
</gene>
<keyword evidence="2" id="KW-1185">Reference proteome</keyword>
<reference evidence="1 2" key="1">
    <citation type="journal article" date="2020" name="ISME J.">
        <title>Comparative genomics reveals insights into cyanobacterial evolution and habitat adaptation.</title>
        <authorList>
            <person name="Chen M.Y."/>
            <person name="Teng W.K."/>
            <person name="Zhao L."/>
            <person name="Hu C.X."/>
            <person name="Zhou Y.K."/>
            <person name="Han B.P."/>
            <person name="Song L.R."/>
            <person name="Shu W.S."/>
        </authorList>
    </citation>
    <scope>NUCLEOTIDE SEQUENCE [LARGE SCALE GENOMIC DNA]</scope>
    <source>
        <strain evidence="1 2">FACHB-1040</strain>
    </source>
</reference>
<dbReference type="EMBL" id="JACJQT010000026">
    <property type="protein sequence ID" value="MBD2278908.1"/>
    <property type="molecule type" value="Genomic_DNA"/>
</dbReference>
<evidence type="ECO:0000313" key="1">
    <source>
        <dbReference type="EMBL" id="MBD2278908.1"/>
    </source>
</evidence>
<dbReference type="Proteomes" id="UP000606721">
    <property type="component" value="Unassembled WGS sequence"/>
</dbReference>
<name>A0ABR8BVD4_APHFL</name>
<comment type="caution">
    <text evidence="1">The sequence shown here is derived from an EMBL/GenBank/DDBJ whole genome shotgun (WGS) entry which is preliminary data.</text>
</comment>
<evidence type="ECO:0000313" key="2">
    <source>
        <dbReference type="Proteomes" id="UP000606721"/>
    </source>
</evidence>
<organism evidence="1 2">
    <name type="scientific">Aphanizomenon flos-aquae FACHB-1040</name>
    <dbReference type="NCBI Taxonomy" id="2692887"/>
    <lineage>
        <taxon>Bacteria</taxon>
        <taxon>Bacillati</taxon>
        <taxon>Cyanobacteriota</taxon>
        <taxon>Cyanophyceae</taxon>
        <taxon>Nostocales</taxon>
        <taxon>Aphanizomenonaceae</taxon>
        <taxon>Aphanizomenon</taxon>
    </lineage>
</organism>